<dbReference type="GO" id="GO:0022627">
    <property type="term" value="C:cytosolic small ribosomal subunit"/>
    <property type="evidence" value="ECO:0007669"/>
    <property type="project" value="TreeGrafter"/>
</dbReference>
<dbReference type="InterPro" id="IPR019984">
    <property type="entry name" value="Ribosomal_uS17_bact/chlr"/>
</dbReference>
<dbReference type="NCBIfam" id="NF004123">
    <property type="entry name" value="PRK05610.1"/>
    <property type="match status" value="1"/>
</dbReference>
<evidence type="ECO:0000256" key="6">
    <source>
        <dbReference type="HAMAP-Rule" id="MF_01345"/>
    </source>
</evidence>
<evidence type="ECO:0000256" key="2">
    <source>
        <dbReference type="ARBA" id="ARBA00022730"/>
    </source>
</evidence>
<dbReference type="Gene3D" id="2.40.50.140">
    <property type="entry name" value="Nucleic acid-binding proteins"/>
    <property type="match status" value="1"/>
</dbReference>
<comment type="caution">
    <text evidence="8">The sequence shown here is derived from an EMBL/GenBank/DDBJ whole genome shotgun (WGS) entry which is preliminary data.</text>
</comment>
<dbReference type="PRINTS" id="PR00973">
    <property type="entry name" value="RIBOSOMALS17"/>
</dbReference>
<dbReference type="EMBL" id="DRVY01000012">
    <property type="protein sequence ID" value="HHR91951.1"/>
    <property type="molecule type" value="Genomic_DNA"/>
</dbReference>
<keyword evidence="2 6" id="KW-0699">rRNA-binding</keyword>
<comment type="subunit">
    <text evidence="6">Part of the 30S ribosomal subunit.</text>
</comment>
<dbReference type="GO" id="GO:0006412">
    <property type="term" value="P:translation"/>
    <property type="evidence" value="ECO:0007669"/>
    <property type="project" value="UniProtKB-UniRule"/>
</dbReference>
<comment type="function">
    <text evidence="6">One of the primary rRNA binding proteins, it binds specifically to the 5'-end of 16S ribosomal RNA.</text>
</comment>
<evidence type="ECO:0000256" key="1">
    <source>
        <dbReference type="ARBA" id="ARBA00010254"/>
    </source>
</evidence>
<dbReference type="InterPro" id="IPR000266">
    <property type="entry name" value="Ribosomal_uS17"/>
</dbReference>
<dbReference type="Pfam" id="PF00366">
    <property type="entry name" value="Ribosomal_S17"/>
    <property type="match status" value="1"/>
</dbReference>
<comment type="similarity">
    <text evidence="1 6 7">Belongs to the universal ribosomal protein uS17 family.</text>
</comment>
<gene>
    <name evidence="6" type="primary">rpsQ</name>
    <name evidence="8" type="ORF">ENL96_00340</name>
</gene>
<proteinExistence type="inferred from homology"/>
<dbReference type="AlphaFoldDB" id="A0A7C5USN9"/>
<dbReference type="GO" id="GO:0003735">
    <property type="term" value="F:structural constituent of ribosome"/>
    <property type="evidence" value="ECO:0007669"/>
    <property type="project" value="InterPro"/>
</dbReference>
<dbReference type="SUPFAM" id="SSF50249">
    <property type="entry name" value="Nucleic acid-binding proteins"/>
    <property type="match status" value="1"/>
</dbReference>
<evidence type="ECO:0000256" key="7">
    <source>
        <dbReference type="RuleBase" id="RU003872"/>
    </source>
</evidence>
<evidence type="ECO:0000256" key="4">
    <source>
        <dbReference type="ARBA" id="ARBA00022980"/>
    </source>
</evidence>
<keyword evidence="5 6" id="KW-0687">Ribonucleoprotein</keyword>
<dbReference type="PANTHER" id="PTHR10744">
    <property type="entry name" value="40S RIBOSOMAL PROTEIN S11 FAMILY MEMBER"/>
    <property type="match status" value="1"/>
</dbReference>
<reference evidence="8" key="1">
    <citation type="journal article" date="2020" name="mSystems">
        <title>Genome- and Community-Level Interaction Insights into Carbon Utilization and Element Cycling Functions of Hydrothermarchaeota in Hydrothermal Sediment.</title>
        <authorList>
            <person name="Zhou Z."/>
            <person name="Liu Y."/>
            <person name="Xu W."/>
            <person name="Pan J."/>
            <person name="Luo Z.H."/>
            <person name="Li M."/>
        </authorList>
    </citation>
    <scope>NUCLEOTIDE SEQUENCE [LARGE SCALE GENOMIC DNA]</scope>
    <source>
        <strain evidence="8">SpSt-1042</strain>
    </source>
</reference>
<dbReference type="InterPro" id="IPR012340">
    <property type="entry name" value="NA-bd_OB-fold"/>
</dbReference>
<keyword evidence="3 6" id="KW-0694">RNA-binding</keyword>
<accession>A0A7C5USN9</accession>
<dbReference type="InterPro" id="IPR019979">
    <property type="entry name" value="Ribosomal_uS17_CS"/>
</dbReference>
<dbReference type="PANTHER" id="PTHR10744:SF1">
    <property type="entry name" value="SMALL RIBOSOMAL SUBUNIT PROTEIN US17M"/>
    <property type="match status" value="1"/>
</dbReference>
<protein>
    <recommendedName>
        <fullName evidence="6">Small ribosomal subunit protein uS17</fullName>
    </recommendedName>
</protein>
<organism evidence="8">
    <name type="scientific">candidate division CPR3 bacterium</name>
    <dbReference type="NCBI Taxonomy" id="2268181"/>
    <lineage>
        <taxon>Bacteria</taxon>
        <taxon>Bacteria division CPR3</taxon>
    </lineage>
</organism>
<sequence length="82" mass="9778">MEKIKGKRRRLRGIVVSAKMEKTVKVKVMRVVQHPRYRKYIKKYKNYIADTKGKTYEVGDEVIIEESRPISKLKRWVVVSKV</sequence>
<evidence type="ECO:0000256" key="5">
    <source>
        <dbReference type="ARBA" id="ARBA00023274"/>
    </source>
</evidence>
<name>A0A7C5USN9_UNCC3</name>
<dbReference type="HAMAP" id="MF_01345_B">
    <property type="entry name" value="Ribosomal_uS17_B"/>
    <property type="match status" value="1"/>
</dbReference>
<dbReference type="CDD" id="cd00364">
    <property type="entry name" value="Ribosomal_uS17"/>
    <property type="match status" value="1"/>
</dbReference>
<dbReference type="PROSITE" id="PS00056">
    <property type="entry name" value="RIBOSOMAL_S17"/>
    <property type="match status" value="1"/>
</dbReference>
<keyword evidence="4 6" id="KW-0689">Ribosomal protein</keyword>
<dbReference type="GO" id="GO:0019843">
    <property type="term" value="F:rRNA binding"/>
    <property type="evidence" value="ECO:0007669"/>
    <property type="project" value="UniProtKB-UniRule"/>
</dbReference>
<evidence type="ECO:0000313" key="8">
    <source>
        <dbReference type="EMBL" id="HHR91951.1"/>
    </source>
</evidence>
<evidence type="ECO:0000256" key="3">
    <source>
        <dbReference type="ARBA" id="ARBA00022884"/>
    </source>
</evidence>